<dbReference type="EMBL" id="JAQONE010000003">
    <property type="protein sequence ID" value="MDC2828946.1"/>
    <property type="molecule type" value="Genomic_DNA"/>
</dbReference>
<dbReference type="SUPFAM" id="SSF47413">
    <property type="entry name" value="lambda repressor-like DNA-binding domains"/>
    <property type="match status" value="1"/>
</dbReference>
<evidence type="ECO:0000313" key="3">
    <source>
        <dbReference type="Proteomes" id="UP001220670"/>
    </source>
</evidence>
<evidence type="ECO:0000313" key="2">
    <source>
        <dbReference type="EMBL" id="MDC2828946.1"/>
    </source>
</evidence>
<evidence type="ECO:0000259" key="1">
    <source>
        <dbReference type="PROSITE" id="PS50943"/>
    </source>
</evidence>
<organism evidence="2 3">
    <name type="scientific">Limosilactobacillus mucosae</name>
    <name type="common">Lactobacillus mucosae</name>
    <dbReference type="NCBI Taxonomy" id="97478"/>
    <lineage>
        <taxon>Bacteria</taxon>
        <taxon>Bacillati</taxon>
        <taxon>Bacillota</taxon>
        <taxon>Bacilli</taxon>
        <taxon>Lactobacillales</taxon>
        <taxon>Lactobacillaceae</taxon>
        <taxon>Limosilactobacillus</taxon>
    </lineage>
</organism>
<reference evidence="2" key="1">
    <citation type="submission" date="2023-01" db="EMBL/GenBank/DDBJ databases">
        <title>Genome analysis of 13 Lactobacillus isolated from gut of wild boar.</title>
        <authorList>
            <person name="Papp P."/>
            <person name="Libisch B."/>
            <person name="Nagy T."/>
            <person name="Olasz F."/>
        </authorList>
    </citation>
    <scope>NUCLEOTIDE SEQUENCE</scope>
    <source>
        <strain evidence="2">F146</strain>
    </source>
</reference>
<dbReference type="Pfam" id="PF01381">
    <property type="entry name" value="HTH_3"/>
    <property type="match status" value="1"/>
</dbReference>
<dbReference type="PROSITE" id="PS50943">
    <property type="entry name" value="HTH_CROC1"/>
    <property type="match status" value="1"/>
</dbReference>
<dbReference type="InterPro" id="IPR010982">
    <property type="entry name" value="Lambda_DNA-bd_dom_sf"/>
</dbReference>
<feature type="domain" description="HTH cro/C1-type" evidence="1">
    <location>
        <begin position="8"/>
        <end position="62"/>
    </location>
</feature>
<dbReference type="AlphaFoldDB" id="A0AAJ1HQR6"/>
<dbReference type="Gene3D" id="1.10.260.40">
    <property type="entry name" value="lambda repressor-like DNA-binding domains"/>
    <property type="match status" value="1"/>
</dbReference>
<dbReference type="CDD" id="cd00093">
    <property type="entry name" value="HTH_XRE"/>
    <property type="match status" value="1"/>
</dbReference>
<accession>A0AAJ1HQR6</accession>
<protein>
    <submittedName>
        <fullName evidence="2">Helix-turn-helix transcriptional regulator</fullName>
    </submittedName>
</protein>
<dbReference type="Proteomes" id="UP001220670">
    <property type="component" value="Unassembled WGS sequence"/>
</dbReference>
<dbReference type="RefSeq" id="WP_272225674.1">
    <property type="nucleotide sequence ID" value="NZ_JAQONE010000003.1"/>
</dbReference>
<dbReference type="GO" id="GO:0003677">
    <property type="term" value="F:DNA binding"/>
    <property type="evidence" value="ECO:0007669"/>
    <property type="project" value="InterPro"/>
</dbReference>
<proteinExistence type="predicted"/>
<comment type="caution">
    <text evidence="2">The sequence shown here is derived from an EMBL/GenBank/DDBJ whole genome shotgun (WGS) entry which is preliminary data.</text>
</comment>
<sequence length="132" mass="15125">MERFQLRLLEALEEKGISQAELSRRTGISRTAISKYLRGIYKAKPQHVQLLAPALGVSYDWLIGRSDTKQSDSNAIVEEVIDKFRIYQGKAVSDTQINDMRKLLTAYLSTQQEMMTAIVKAYLDTQHSNFRK</sequence>
<dbReference type="SMART" id="SM00530">
    <property type="entry name" value="HTH_XRE"/>
    <property type="match status" value="1"/>
</dbReference>
<dbReference type="InterPro" id="IPR001387">
    <property type="entry name" value="Cro/C1-type_HTH"/>
</dbReference>
<name>A0AAJ1HQR6_LIMMU</name>
<gene>
    <name evidence="2" type="ORF">PO250_01170</name>
</gene>